<dbReference type="PANTHER" id="PTHR14196">
    <property type="entry name" value="ODD-SKIPPED - RELATED"/>
    <property type="match status" value="1"/>
</dbReference>
<dbReference type="PROSITE" id="PS00028">
    <property type="entry name" value="ZINC_FINGER_C2H2_1"/>
    <property type="match status" value="1"/>
</dbReference>
<comment type="caution">
    <text evidence="7">The sequence shown here is derived from an EMBL/GenBank/DDBJ whole genome shotgun (WGS) entry which is preliminary data.</text>
</comment>
<dbReference type="FunFam" id="3.30.160.60:FF:002343">
    <property type="entry name" value="Zinc finger protein 33A"/>
    <property type="match status" value="1"/>
</dbReference>
<keyword evidence="3 5" id="KW-0863">Zinc-finger</keyword>
<keyword evidence="1" id="KW-0479">Metal-binding</keyword>
<gene>
    <name evidence="7" type="primary">Zg49_0</name>
    <name evidence="7" type="ORF">PLUSOC_R04351</name>
</gene>
<accession>A0A7L3DSF2</accession>
<evidence type="ECO:0000256" key="5">
    <source>
        <dbReference type="PROSITE-ProRule" id="PRU00042"/>
    </source>
</evidence>
<dbReference type="Gene3D" id="3.30.160.60">
    <property type="entry name" value="Classic Zinc Finger"/>
    <property type="match status" value="2"/>
</dbReference>
<feature type="non-terminal residue" evidence="7">
    <location>
        <position position="1"/>
    </location>
</feature>
<keyword evidence="4" id="KW-0862">Zinc</keyword>
<protein>
    <submittedName>
        <fullName evidence="7">ZG49 protein</fullName>
    </submittedName>
</protein>
<reference evidence="7 8" key="1">
    <citation type="submission" date="2019-09" db="EMBL/GenBank/DDBJ databases">
        <title>Bird 10,000 Genomes (B10K) Project - Family phase.</title>
        <authorList>
            <person name="Zhang G."/>
        </authorList>
    </citation>
    <scope>NUCLEOTIDE SEQUENCE [LARGE SCALE GENOMIC DNA]</scope>
    <source>
        <strain evidence="7">B10K-DU-012-14</strain>
        <tissue evidence="7">Blood</tissue>
    </source>
</reference>
<feature type="domain" description="C2H2-type" evidence="6">
    <location>
        <begin position="1"/>
        <end position="20"/>
    </location>
</feature>
<name>A0A7L3DSF2_PLUSO</name>
<dbReference type="PANTHER" id="PTHR14196:SF15">
    <property type="entry name" value="OOCYTE ZINC FINGER PROTEIN XLCOF7.1-LIKE"/>
    <property type="match status" value="1"/>
</dbReference>
<evidence type="ECO:0000259" key="6">
    <source>
        <dbReference type="PROSITE" id="PS50157"/>
    </source>
</evidence>
<keyword evidence="8" id="KW-1185">Reference proteome</keyword>
<evidence type="ECO:0000256" key="3">
    <source>
        <dbReference type="ARBA" id="ARBA00022771"/>
    </source>
</evidence>
<feature type="domain" description="C2H2-type" evidence="6">
    <location>
        <begin position="21"/>
        <end position="48"/>
    </location>
</feature>
<organism evidence="7 8">
    <name type="scientific">Pluvianellus socialis</name>
    <name type="common">Magellanic plover</name>
    <dbReference type="NCBI Taxonomy" id="227228"/>
    <lineage>
        <taxon>Eukaryota</taxon>
        <taxon>Metazoa</taxon>
        <taxon>Chordata</taxon>
        <taxon>Craniata</taxon>
        <taxon>Vertebrata</taxon>
        <taxon>Euteleostomi</taxon>
        <taxon>Archelosauria</taxon>
        <taxon>Archosauria</taxon>
        <taxon>Dinosauria</taxon>
        <taxon>Saurischia</taxon>
        <taxon>Theropoda</taxon>
        <taxon>Coelurosauria</taxon>
        <taxon>Aves</taxon>
        <taxon>Neognathae</taxon>
        <taxon>Neoaves</taxon>
        <taxon>Charadriiformes</taxon>
        <taxon>Charadriidae</taxon>
        <taxon>Pluvianellus</taxon>
    </lineage>
</organism>
<dbReference type="InterPro" id="IPR013087">
    <property type="entry name" value="Znf_C2H2_type"/>
</dbReference>
<evidence type="ECO:0000256" key="2">
    <source>
        <dbReference type="ARBA" id="ARBA00022737"/>
    </source>
</evidence>
<dbReference type="PROSITE" id="PS50157">
    <property type="entry name" value="ZINC_FINGER_C2H2_2"/>
    <property type="match status" value="2"/>
</dbReference>
<dbReference type="EMBL" id="VZTS01029319">
    <property type="protein sequence ID" value="NXT58469.1"/>
    <property type="molecule type" value="Genomic_DNA"/>
</dbReference>
<dbReference type="InterPro" id="IPR036236">
    <property type="entry name" value="Znf_C2H2_sf"/>
</dbReference>
<keyword evidence="2" id="KW-0677">Repeat</keyword>
<dbReference type="GO" id="GO:0005634">
    <property type="term" value="C:nucleus"/>
    <property type="evidence" value="ECO:0007669"/>
    <property type="project" value="TreeGrafter"/>
</dbReference>
<proteinExistence type="predicted"/>
<dbReference type="AlphaFoldDB" id="A0A7L3DSF2"/>
<evidence type="ECO:0000256" key="1">
    <source>
        <dbReference type="ARBA" id="ARBA00022723"/>
    </source>
</evidence>
<feature type="non-terminal residue" evidence="7">
    <location>
        <position position="56"/>
    </location>
</feature>
<dbReference type="InterPro" id="IPR050717">
    <property type="entry name" value="C2H2-ZF_Transcription_Reg"/>
</dbReference>
<dbReference type="Proteomes" id="UP000519225">
    <property type="component" value="Unassembled WGS sequence"/>
</dbReference>
<evidence type="ECO:0000313" key="7">
    <source>
        <dbReference type="EMBL" id="NXT58469.1"/>
    </source>
</evidence>
<evidence type="ECO:0000313" key="8">
    <source>
        <dbReference type="Proteomes" id="UP000519225"/>
    </source>
</evidence>
<evidence type="ECO:0000256" key="4">
    <source>
        <dbReference type="ARBA" id="ARBA00022833"/>
    </source>
</evidence>
<dbReference type="Pfam" id="PF00096">
    <property type="entry name" value="zf-C2H2"/>
    <property type="match status" value="1"/>
</dbReference>
<dbReference type="GO" id="GO:0000977">
    <property type="term" value="F:RNA polymerase II transcription regulatory region sequence-specific DNA binding"/>
    <property type="evidence" value="ECO:0007669"/>
    <property type="project" value="TreeGrafter"/>
</dbReference>
<dbReference type="GO" id="GO:0000981">
    <property type="term" value="F:DNA-binding transcription factor activity, RNA polymerase II-specific"/>
    <property type="evidence" value="ECO:0007669"/>
    <property type="project" value="TreeGrafter"/>
</dbReference>
<sequence length="56" mass="6296">TFTQKQALTVHQRVHVGERPSSCARCPKTFTQKRALTVHQCVHTGQKPYKCGQCGQ</sequence>
<dbReference type="GO" id="GO:0008270">
    <property type="term" value="F:zinc ion binding"/>
    <property type="evidence" value="ECO:0007669"/>
    <property type="project" value="UniProtKB-KW"/>
</dbReference>
<dbReference type="SUPFAM" id="SSF57667">
    <property type="entry name" value="beta-beta-alpha zinc fingers"/>
    <property type="match status" value="1"/>
</dbReference>